<gene>
    <name evidence="2" type="ORF">UFOPK3376_01536</name>
</gene>
<keyword evidence="1" id="KW-0812">Transmembrane</keyword>
<dbReference type="EMBL" id="CAFBLP010000035">
    <property type="protein sequence ID" value="CAB4881067.1"/>
    <property type="molecule type" value="Genomic_DNA"/>
</dbReference>
<protein>
    <submittedName>
        <fullName evidence="2">Unannotated protein</fullName>
    </submittedName>
</protein>
<feature type="transmembrane region" description="Helical" evidence="1">
    <location>
        <begin position="48"/>
        <end position="67"/>
    </location>
</feature>
<feature type="transmembrane region" description="Helical" evidence="1">
    <location>
        <begin position="7"/>
        <end position="28"/>
    </location>
</feature>
<dbReference type="AlphaFoldDB" id="A0A6J7ECV6"/>
<proteinExistence type="predicted"/>
<keyword evidence="1" id="KW-0472">Membrane</keyword>
<keyword evidence="1" id="KW-1133">Transmembrane helix</keyword>
<evidence type="ECO:0000313" key="2">
    <source>
        <dbReference type="EMBL" id="CAB4881067.1"/>
    </source>
</evidence>
<name>A0A6J7ECV6_9ZZZZ</name>
<accession>A0A6J7ECV6</accession>
<reference evidence="2" key="1">
    <citation type="submission" date="2020-05" db="EMBL/GenBank/DDBJ databases">
        <authorList>
            <person name="Chiriac C."/>
            <person name="Salcher M."/>
            <person name="Ghai R."/>
            <person name="Kavagutti S V."/>
        </authorList>
    </citation>
    <scope>NUCLEOTIDE SEQUENCE</scope>
</reference>
<evidence type="ECO:0000256" key="1">
    <source>
        <dbReference type="SAM" id="Phobius"/>
    </source>
</evidence>
<organism evidence="2">
    <name type="scientific">freshwater metagenome</name>
    <dbReference type="NCBI Taxonomy" id="449393"/>
    <lineage>
        <taxon>unclassified sequences</taxon>
        <taxon>metagenomes</taxon>
        <taxon>ecological metagenomes</taxon>
    </lineage>
</organism>
<sequence length="68" mass="6944">MLLGDDLLAWLVLALGGALFVGNLLAMLRPPPTPKPGELSRAPVGRSLLMALIGGVAALWAVGSLLAK</sequence>